<feature type="domain" description="Radical SAM core" evidence="7">
    <location>
        <begin position="1"/>
        <end position="216"/>
    </location>
</feature>
<evidence type="ECO:0000256" key="5">
    <source>
        <dbReference type="ARBA" id="ARBA00023004"/>
    </source>
</evidence>
<evidence type="ECO:0000256" key="2">
    <source>
        <dbReference type="ARBA" id="ARBA00022485"/>
    </source>
</evidence>
<comment type="caution">
    <text evidence="8">The sequence shown here is derived from an EMBL/GenBank/DDBJ whole genome shotgun (WGS) entry which is preliminary data.</text>
</comment>
<dbReference type="PANTHER" id="PTHR11228:SF7">
    <property type="entry name" value="PQQA PEPTIDE CYCLASE"/>
    <property type="match status" value="1"/>
</dbReference>
<dbReference type="SFLD" id="SFLDG01067">
    <property type="entry name" value="SPASM/twitch_domain_containing"/>
    <property type="match status" value="1"/>
</dbReference>
<evidence type="ECO:0000259" key="7">
    <source>
        <dbReference type="PROSITE" id="PS51918"/>
    </source>
</evidence>
<dbReference type="GO" id="GO:0046872">
    <property type="term" value="F:metal ion binding"/>
    <property type="evidence" value="ECO:0007669"/>
    <property type="project" value="UniProtKB-KW"/>
</dbReference>
<dbReference type="Gene3D" id="3.20.20.70">
    <property type="entry name" value="Aldolase class I"/>
    <property type="match status" value="1"/>
</dbReference>
<keyword evidence="3" id="KW-0949">S-adenosyl-L-methionine</keyword>
<dbReference type="PIRSF" id="PIRSF037420">
    <property type="entry name" value="PQQ_syn_pqqE"/>
    <property type="match status" value="1"/>
</dbReference>
<keyword evidence="5" id="KW-0408">Iron</keyword>
<dbReference type="Pfam" id="PF04055">
    <property type="entry name" value="Radical_SAM"/>
    <property type="match status" value="1"/>
</dbReference>
<comment type="cofactor">
    <cofactor evidence="1">
        <name>[4Fe-4S] cluster</name>
        <dbReference type="ChEBI" id="CHEBI:49883"/>
    </cofactor>
</comment>
<name>A0A7C6AGA0_UNCW3</name>
<dbReference type="InterPro" id="IPR050377">
    <property type="entry name" value="Radical_SAM_PqqE_MftC-like"/>
</dbReference>
<dbReference type="Pfam" id="PF13186">
    <property type="entry name" value="SPASM"/>
    <property type="match status" value="1"/>
</dbReference>
<dbReference type="GO" id="GO:0003824">
    <property type="term" value="F:catalytic activity"/>
    <property type="evidence" value="ECO:0007669"/>
    <property type="project" value="InterPro"/>
</dbReference>
<dbReference type="SFLD" id="SFLDS00029">
    <property type="entry name" value="Radical_SAM"/>
    <property type="match status" value="1"/>
</dbReference>
<dbReference type="CDD" id="cd01335">
    <property type="entry name" value="Radical_SAM"/>
    <property type="match status" value="1"/>
</dbReference>
<keyword evidence="4" id="KW-0479">Metal-binding</keyword>
<keyword evidence="6" id="KW-0411">Iron-sulfur</keyword>
<dbReference type="PROSITE" id="PS51918">
    <property type="entry name" value="RADICAL_SAM"/>
    <property type="match status" value="1"/>
</dbReference>
<evidence type="ECO:0000256" key="3">
    <source>
        <dbReference type="ARBA" id="ARBA00022691"/>
    </source>
</evidence>
<dbReference type="GO" id="GO:0051539">
    <property type="term" value="F:4 iron, 4 sulfur cluster binding"/>
    <property type="evidence" value="ECO:0007669"/>
    <property type="project" value="UniProtKB-KW"/>
</dbReference>
<dbReference type="NCBIfam" id="TIGR04085">
    <property type="entry name" value="rSAM_more_4Fe4S"/>
    <property type="match status" value="1"/>
</dbReference>
<dbReference type="PANTHER" id="PTHR11228">
    <property type="entry name" value="RADICAL SAM DOMAIN PROTEIN"/>
    <property type="match status" value="1"/>
</dbReference>
<dbReference type="SMART" id="SM00729">
    <property type="entry name" value="Elp3"/>
    <property type="match status" value="1"/>
</dbReference>
<reference evidence="8" key="1">
    <citation type="journal article" date="2020" name="mSystems">
        <title>Genome- and Community-Level Interaction Insights into Carbon Utilization and Element Cycling Functions of Hydrothermarchaeota in Hydrothermal Sediment.</title>
        <authorList>
            <person name="Zhou Z."/>
            <person name="Liu Y."/>
            <person name="Xu W."/>
            <person name="Pan J."/>
            <person name="Luo Z.H."/>
            <person name="Li M."/>
        </authorList>
    </citation>
    <scope>NUCLEOTIDE SEQUENCE [LARGE SCALE GENOMIC DNA]</scope>
    <source>
        <strain evidence="8">SpSt-783</strain>
    </source>
</reference>
<dbReference type="EMBL" id="DTHJ01000095">
    <property type="protein sequence ID" value="HHS62879.1"/>
    <property type="molecule type" value="Genomic_DNA"/>
</dbReference>
<dbReference type="InterPro" id="IPR023885">
    <property type="entry name" value="4Fe4S-binding_SPASM_dom"/>
</dbReference>
<dbReference type="InterPro" id="IPR007197">
    <property type="entry name" value="rSAM"/>
</dbReference>
<dbReference type="AlphaFoldDB" id="A0A7C6AGA0"/>
<sequence>MQYFGFQWHITNYCNLRCYHCYQDDFSHNSELKIDDNKKILLKITDRLKDRKITINVTGGEPLLYKDFFELLNIMGKIDNISSFNIITNGLLLNKEVAEKLHRLKKLREIKVSLEGGDSESNDKIRGRGVFDRVLMNIDCLRRICKNEIILMFTLGSYNYRNLNRMLGLAKGLNIDGVIVERFVPWGRGLLLKNQYLKKDEWFVVIEDIIKFVNLDYNPKELLPYKAFHIIFKNSNELKGALCNLGEESMALMPNGDVFPCRRFPTRIGNLLQEDFGEILLRLKILKNNIMDNLKGRCRNCVIEQCFGCRALAYAINNDFYAEDPQCFL</sequence>
<gene>
    <name evidence="8" type="ORF">ENV70_04605</name>
</gene>
<dbReference type="InterPro" id="IPR058240">
    <property type="entry name" value="rSAM_sf"/>
</dbReference>
<evidence type="ECO:0000256" key="1">
    <source>
        <dbReference type="ARBA" id="ARBA00001966"/>
    </source>
</evidence>
<keyword evidence="2" id="KW-0004">4Fe-4S</keyword>
<accession>A0A7C6AGA0</accession>
<evidence type="ECO:0000256" key="4">
    <source>
        <dbReference type="ARBA" id="ARBA00022723"/>
    </source>
</evidence>
<organism evidence="8">
    <name type="scientific">candidate division WOR-3 bacterium</name>
    <dbReference type="NCBI Taxonomy" id="2052148"/>
    <lineage>
        <taxon>Bacteria</taxon>
        <taxon>Bacteria division WOR-3</taxon>
    </lineage>
</organism>
<evidence type="ECO:0000256" key="6">
    <source>
        <dbReference type="ARBA" id="ARBA00023014"/>
    </source>
</evidence>
<protein>
    <submittedName>
        <fullName evidence="8">Radical SAM protein</fullName>
    </submittedName>
</protein>
<proteinExistence type="predicted"/>
<dbReference type="InterPro" id="IPR017200">
    <property type="entry name" value="PqqE-like"/>
</dbReference>
<dbReference type="InterPro" id="IPR006638">
    <property type="entry name" value="Elp3/MiaA/NifB-like_rSAM"/>
</dbReference>
<evidence type="ECO:0000313" key="8">
    <source>
        <dbReference type="EMBL" id="HHS62879.1"/>
    </source>
</evidence>
<dbReference type="SFLD" id="SFLDG01386">
    <property type="entry name" value="main_SPASM_domain-containing"/>
    <property type="match status" value="1"/>
</dbReference>
<dbReference type="InterPro" id="IPR013785">
    <property type="entry name" value="Aldolase_TIM"/>
</dbReference>
<dbReference type="SUPFAM" id="SSF102114">
    <property type="entry name" value="Radical SAM enzymes"/>
    <property type="match status" value="1"/>
</dbReference>